<dbReference type="Proteomes" id="UP000295325">
    <property type="component" value="Unassembled WGS sequence"/>
</dbReference>
<evidence type="ECO:0000313" key="2">
    <source>
        <dbReference type="Proteomes" id="UP000295325"/>
    </source>
</evidence>
<accession>A0A4R7KQ46</accession>
<dbReference type="AlphaFoldDB" id="A0A4R7KQ46"/>
<comment type="caution">
    <text evidence="1">The sequence shown here is derived from an EMBL/GenBank/DDBJ whole genome shotgun (WGS) entry which is preliminary data.</text>
</comment>
<reference evidence="1 2" key="1">
    <citation type="submission" date="2019-03" db="EMBL/GenBank/DDBJ databases">
        <title>Genomic Encyclopedia of Type Strains, Phase IV (KMG-IV): sequencing the most valuable type-strain genomes for metagenomic binning, comparative biology and taxonomic classification.</title>
        <authorList>
            <person name="Goeker M."/>
        </authorList>
    </citation>
    <scope>NUCLEOTIDE SEQUENCE [LARGE SCALE GENOMIC DNA]</scope>
    <source>
        <strain evidence="1 2">DSM 24455</strain>
    </source>
</reference>
<protein>
    <submittedName>
        <fullName evidence="1">Uncharacterized protein</fullName>
    </submittedName>
</protein>
<proteinExistence type="predicted"/>
<keyword evidence="2" id="KW-1185">Reference proteome</keyword>
<evidence type="ECO:0000313" key="1">
    <source>
        <dbReference type="EMBL" id="TDT61165.1"/>
    </source>
</evidence>
<dbReference type="OrthoDB" id="1957188at2"/>
<organism evidence="1 2">
    <name type="scientific">Fonticella tunisiensis</name>
    <dbReference type="NCBI Taxonomy" id="1096341"/>
    <lineage>
        <taxon>Bacteria</taxon>
        <taxon>Bacillati</taxon>
        <taxon>Bacillota</taxon>
        <taxon>Clostridia</taxon>
        <taxon>Eubacteriales</taxon>
        <taxon>Clostridiaceae</taxon>
        <taxon>Fonticella</taxon>
    </lineage>
</organism>
<gene>
    <name evidence="1" type="ORF">EDD71_10863</name>
</gene>
<sequence>MNALLANYWLICYHVKAIADDGGMHMNSEKAVNDHSLKRELENILCNRKNLLIYDGMRDGLDDNIDFRFFYSNPFEPLEFVNIDVFKNVEVILFGNNRSRAYGRIYIIMEKENFGSNFFESWYGLVQIEDINIRGVAKIKVTLFLNENGIVNIDKAITYFESTYCVKS</sequence>
<name>A0A4R7KQ46_9CLOT</name>
<dbReference type="EMBL" id="SOAZ01000008">
    <property type="protein sequence ID" value="TDT61165.1"/>
    <property type="molecule type" value="Genomic_DNA"/>
</dbReference>
<dbReference type="RefSeq" id="WP_133627907.1">
    <property type="nucleotide sequence ID" value="NZ_SOAZ01000008.1"/>
</dbReference>